<feature type="region of interest" description="Disordered" evidence="3">
    <location>
        <begin position="426"/>
        <end position="450"/>
    </location>
</feature>
<feature type="signal peptide" evidence="5">
    <location>
        <begin position="1"/>
        <end position="20"/>
    </location>
</feature>
<keyword evidence="4" id="KW-1133">Transmembrane helix</keyword>
<organism evidence="6 7">
    <name type="scientific">Plectosphaerella cucumerina</name>
    <dbReference type="NCBI Taxonomy" id="40658"/>
    <lineage>
        <taxon>Eukaryota</taxon>
        <taxon>Fungi</taxon>
        <taxon>Dikarya</taxon>
        <taxon>Ascomycota</taxon>
        <taxon>Pezizomycotina</taxon>
        <taxon>Sordariomycetes</taxon>
        <taxon>Hypocreomycetidae</taxon>
        <taxon>Glomerellales</taxon>
        <taxon>Plectosphaerellaceae</taxon>
        <taxon>Plectosphaerella</taxon>
    </lineage>
</organism>
<feature type="compositionally biased region" description="Low complexity" evidence="3">
    <location>
        <begin position="488"/>
        <end position="502"/>
    </location>
</feature>
<keyword evidence="4" id="KW-0812">Transmembrane</keyword>
<evidence type="ECO:0000313" key="7">
    <source>
        <dbReference type="Proteomes" id="UP000813385"/>
    </source>
</evidence>
<feature type="region of interest" description="Disordered" evidence="3">
    <location>
        <begin position="487"/>
        <end position="559"/>
    </location>
</feature>
<sequence>MSRAGWAFFALSMLLARGSGQEEKPVNVPSPRALLRRSGGTTAVIGNYIYYDGGELSEEGFTSSVRRTNGMNATISIDLSRSWSPSDVEMKETTKPPTPLNRQALLKDPSGDAFYIWGGALVGGTRLTDPTLWKFTVDGSGGGSWSEEPDISNRPFFEQLDRVQGAATVSTSSRGFIIGGSSDKSTAPEPKSRIVGHVALDFDDRTWSQEDQAPYSSTGALFGGRAVHVPGYGQDGIVMLLGGGHDAARQYVDFGTVYLFDFEAGTWHRQETTGPKPSGRALHCITGVAGNGTYEIFLYGGEIRNSGRSYSDMYALSLPGFRWTRLAPEKSPPARRDHACETVGKRQMLSWGGLDSSDGSSMWENGDAFPQSIGIFDMATLQWTDRYDADAEEYETHESIRSWYDEGGMSTVNWTSTEVETLFASMTSSTPTGEPSSGGGGGGSEASGDGSVSTGAIAGAVVGGVGGLAIVGGLLWYLLRRRRREKAAASPATTTAYTPAGTQEYYPQQKAYNPEADKYPQYGGELDGHSPRPEMQGDPARVEAAATSLPVEMPDTSRR</sequence>
<dbReference type="SUPFAM" id="SSF117281">
    <property type="entry name" value="Kelch motif"/>
    <property type="match status" value="2"/>
</dbReference>
<keyword evidence="7" id="KW-1185">Reference proteome</keyword>
<evidence type="ECO:0000256" key="3">
    <source>
        <dbReference type="SAM" id="MobiDB-lite"/>
    </source>
</evidence>
<keyword evidence="1" id="KW-0880">Kelch repeat</keyword>
<dbReference type="PANTHER" id="PTHR46093:SF18">
    <property type="entry name" value="FIBRONECTIN TYPE-III DOMAIN-CONTAINING PROTEIN"/>
    <property type="match status" value="1"/>
</dbReference>
<keyword evidence="2" id="KW-0677">Repeat</keyword>
<evidence type="ECO:0000256" key="5">
    <source>
        <dbReference type="SAM" id="SignalP"/>
    </source>
</evidence>
<accession>A0A8K0TGI9</accession>
<keyword evidence="5" id="KW-0732">Signal</keyword>
<dbReference type="AlphaFoldDB" id="A0A8K0TGI9"/>
<reference evidence="6" key="1">
    <citation type="journal article" date="2021" name="Nat. Commun.">
        <title>Genetic determinants of endophytism in the Arabidopsis root mycobiome.</title>
        <authorList>
            <person name="Mesny F."/>
            <person name="Miyauchi S."/>
            <person name="Thiergart T."/>
            <person name="Pickel B."/>
            <person name="Atanasova L."/>
            <person name="Karlsson M."/>
            <person name="Huettel B."/>
            <person name="Barry K.W."/>
            <person name="Haridas S."/>
            <person name="Chen C."/>
            <person name="Bauer D."/>
            <person name="Andreopoulos W."/>
            <person name="Pangilinan J."/>
            <person name="LaButti K."/>
            <person name="Riley R."/>
            <person name="Lipzen A."/>
            <person name="Clum A."/>
            <person name="Drula E."/>
            <person name="Henrissat B."/>
            <person name="Kohler A."/>
            <person name="Grigoriev I.V."/>
            <person name="Martin F.M."/>
            <person name="Hacquard S."/>
        </authorList>
    </citation>
    <scope>NUCLEOTIDE SEQUENCE</scope>
    <source>
        <strain evidence="6">MPI-CAGE-AT-0016</strain>
    </source>
</reference>
<dbReference type="OrthoDB" id="540004at2759"/>
<feature type="transmembrane region" description="Helical" evidence="4">
    <location>
        <begin position="456"/>
        <end position="479"/>
    </location>
</feature>
<feature type="compositionally biased region" description="Gly residues" evidence="3">
    <location>
        <begin position="436"/>
        <end position="445"/>
    </location>
</feature>
<name>A0A8K0TGI9_9PEZI</name>
<dbReference type="Proteomes" id="UP000813385">
    <property type="component" value="Unassembled WGS sequence"/>
</dbReference>
<keyword evidence="4" id="KW-0472">Membrane</keyword>
<proteinExistence type="predicted"/>
<comment type="caution">
    <text evidence="6">The sequence shown here is derived from an EMBL/GenBank/DDBJ whole genome shotgun (WGS) entry which is preliminary data.</text>
</comment>
<dbReference type="Gene3D" id="2.120.10.80">
    <property type="entry name" value="Kelch-type beta propeller"/>
    <property type="match status" value="2"/>
</dbReference>
<evidence type="ECO:0000256" key="4">
    <source>
        <dbReference type="SAM" id="Phobius"/>
    </source>
</evidence>
<feature type="compositionally biased region" description="Low complexity" evidence="3">
    <location>
        <begin position="426"/>
        <end position="435"/>
    </location>
</feature>
<dbReference type="PANTHER" id="PTHR46093">
    <property type="entry name" value="ACYL-COA-BINDING DOMAIN-CONTAINING PROTEIN 5"/>
    <property type="match status" value="1"/>
</dbReference>
<gene>
    <name evidence="6" type="ORF">B0T11DRAFT_336569</name>
</gene>
<feature type="chain" id="PRO_5035465834" evidence="5">
    <location>
        <begin position="21"/>
        <end position="559"/>
    </location>
</feature>
<dbReference type="InterPro" id="IPR015915">
    <property type="entry name" value="Kelch-typ_b-propeller"/>
</dbReference>
<protein>
    <submittedName>
        <fullName evidence="6">Kelch repeat protein</fullName>
    </submittedName>
</protein>
<dbReference type="Pfam" id="PF24681">
    <property type="entry name" value="Kelch_KLHDC2_KLHL20_DRC7"/>
    <property type="match status" value="1"/>
</dbReference>
<dbReference type="EMBL" id="JAGPXD010000002">
    <property type="protein sequence ID" value="KAH7367145.1"/>
    <property type="molecule type" value="Genomic_DNA"/>
</dbReference>
<evidence type="ECO:0000256" key="1">
    <source>
        <dbReference type="ARBA" id="ARBA00022441"/>
    </source>
</evidence>
<evidence type="ECO:0000256" key="2">
    <source>
        <dbReference type="ARBA" id="ARBA00022737"/>
    </source>
</evidence>
<evidence type="ECO:0000313" key="6">
    <source>
        <dbReference type="EMBL" id="KAH7367145.1"/>
    </source>
</evidence>